<evidence type="ECO:0000259" key="1">
    <source>
        <dbReference type="Pfam" id="PF20236"/>
    </source>
</evidence>
<organism evidence="2 3">
    <name type="scientific">Pholiota conissans</name>
    <dbReference type="NCBI Taxonomy" id="109636"/>
    <lineage>
        <taxon>Eukaryota</taxon>
        <taxon>Fungi</taxon>
        <taxon>Dikarya</taxon>
        <taxon>Basidiomycota</taxon>
        <taxon>Agaricomycotina</taxon>
        <taxon>Agaricomycetes</taxon>
        <taxon>Agaricomycetidae</taxon>
        <taxon>Agaricales</taxon>
        <taxon>Agaricineae</taxon>
        <taxon>Strophariaceae</taxon>
        <taxon>Pholiota</taxon>
    </lineage>
</organism>
<dbReference type="OrthoDB" id="3242031at2759"/>
<evidence type="ECO:0000313" key="2">
    <source>
        <dbReference type="EMBL" id="KAF9474741.1"/>
    </source>
</evidence>
<dbReference type="InterPro" id="IPR046528">
    <property type="entry name" value="DUF6593"/>
</dbReference>
<gene>
    <name evidence="2" type="ORF">BDN70DRAFT_996862</name>
</gene>
<dbReference type="Pfam" id="PF20236">
    <property type="entry name" value="DUF6593"/>
    <property type="match status" value="1"/>
</dbReference>
<protein>
    <recommendedName>
        <fullName evidence="1">DUF6593 domain-containing protein</fullName>
    </recommendedName>
</protein>
<accession>A0A9P6CPJ4</accession>
<name>A0A9P6CPJ4_9AGAR</name>
<comment type="caution">
    <text evidence="2">The sequence shown here is derived from an EMBL/GenBank/DDBJ whole genome shotgun (WGS) entry which is preliminary data.</text>
</comment>
<feature type="domain" description="DUF6593" evidence="1">
    <location>
        <begin position="40"/>
        <end position="145"/>
    </location>
</feature>
<dbReference type="EMBL" id="MU155364">
    <property type="protein sequence ID" value="KAF9474741.1"/>
    <property type="molecule type" value="Genomic_DNA"/>
</dbReference>
<dbReference type="Proteomes" id="UP000807469">
    <property type="component" value="Unassembled WGS sequence"/>
</dbReference>
<sequence length="182" mass="21130">MALRYGLPYFLEDTTGLLSGTKFIDLYGRMRFLYTRRLRSESQTVYDIYDESDNSTQKNVPVVTLTFGPRHCLGTIQYRNEQPRNMDQYLSQLNLFAGTKLRRFFASDGREYRWGWRKVAGDEWTCTNSDGEIIADYSHKVPGEPEYTTSGSMFTVTEEYGHLATEMLATVTIMRQILAYDM</sequence>
<dbReference type="AlphaFoldDB" id="A0A9P6CPJ4"/>
<evidence type="ECO:0000313" key="3">
    <source>
        <dbReference type="Proteomes" id="UP000807469"/>
    </source>
</evidence>
<reference evidence="2" key="1">
    <citation type="submission" date="2020-11" db="EMBL/GenBank/DDBJ databases">
        <authorList>
            <consortium name="DOE Joint Genome Institute"/>
            <person name="Ahrendt S."/>
            <person name="Riley R."/>
            <person name="Andreopoulos W."/>
            <person name="Labutti K."/>
            <person name="Pangilinan J."/>
            <person name="Ruiz-Duenas F.J."/>
            <person name="Barrasa J.M."/>
            <person name="Sanchez-Garcia M."/>
            <person name="Camarero S."/>
            <person name="Miyauchi S."/>
            <person name="Serrano A."/>
            <person name="Linde D."/>
            <person name="Babiker R."/>
            <person name="Drula E."/>
            <person name="Ayuso-Fernandez I."/>
            <person name="Pacheco R."/>
            <person name="Padilla G."/>
            <person name="Ferreira P."/>
            <person name="Barriuso J."/>
            <person name="Kellner H."/>
            <person name="Castanera R."/>
            <person name="Alfaro M."/>
            <person name="Ramirez L."/>
            <person name="Pisabarro A.G."/>
            <person name="Kuo A."/>
            <person name="Tritt A."/>
            <person name="Lipzen A."/>
            <person name="He G."/>
            <person name="Yan M."/>
            <person name="Ng V."/>
            <person name="Cullen D."/>
            <person name="Martin F."/>
            <person name="Rosso M.-N."/>
            <person name="Henrissat B."/>
            <person name="Hibbett D."/>
            <person name="Martinez A.T."/>
            <person name="Grigoriev I.V."/>
        </authorList>
    </citation>
    <scope>NUCLEOTIDE SEQUENCE</scope>
    <source>
        <strain evidence="2">CIRM-BRFM 674</strain>
    </source>
</reference>
<keyword evidence="3" id="KW-1185">Reference proteome</keyword>
<proteinExistence type="predicted"/>